<evidence type="ECO:0000313" key="1">
    <source>
        <dbReference type="EMBL" id="MCW7527712.1"/>
    </source>
</evidence>
<evidence type="ECO:0000313" key="3">
    <source>
        <dbReference type="Proteomes" id="UP001208540"/>
    </source>
</evidence>
<name>A0AAW5VIP2_9LEPT</name>
<dbReference type="EMBL" id="JAMQPM010000008">
    <property type="protein sequence ID" value="MCW7527712.1"/>
    <property type="molecule type" value="Genomic_DNA"/>
</dbReference>
<keyword evidence="4" id="KW-1185">Reference proteome</keyword>
<sequence length="167" mass="19498">MNIKYIFVILILLNLHSCAELPSFQQKEPKQGLLNQSLEVLEPETSRANFNKGISQIGMRTMIRKGLIEFGLFKSIVNFNGDLQLIVINNEKDEIQELNFLSVRHKIKLTFTILKDKREVYKKDFDADEVATGTEKFIYIERVRYATEKATHRCLEQFLEDISKQKL</sequence>
<dbReference type="EMBL" id="JAMQPL010000008">
    <property type="protein sequence ID" value="MCW7531703.1"/>
    <property type="molecule type" value="Genomic_DNA"/>
</dbReference>
<organism evidence="2 3">
    <name type="scientific">Leptospira soteropolitanensis</name>
    <dbReference type="NCBI Taxonomy" id="2950025"/>
    <lineage>
        <taxon>Bacteria</taxon>
        <taxon>Pseudomonadati</taxon>
        <taxon>Spirochaetota</taxon>
        <taxon>Spirochaetia</taxon>
        <taxon>Leptospirales</taxon>
        <taxon>Leptospiraceae</taxon>
        <taxon>Leptospira</taxon>
    </lineage>
</organism>
<comment type="caution">
    <text evidence="2">The sequence shown here is derived from an EMBL/GenBank/DDBJ whole genome shotgun (WGS) entry which is preliminary data.</text>
</comment>
<protein>
    <recommendedName>
        <fullName evidence="5">Lipoprotein</fullName>
    </recommendedName>
</protein>
<dbReference type="AlphaFoldDB" id="A0AAW5VIP2"/>
<reference evidence="2 4" key="1">
    <citation type="submission" date="2022-06" db="EMBL/GenBank/DDBJ databases">
        <title>Leptospira isolates from biofilms formed at urban environments.</title>
        <authorList>
            <person name="Ribeiro P.S."/>
            <person name="Sousa T."/>
            <person name="Carvalho N."/>
            <person name="Aburjaile F."/>
            <person name="Neves F."/>
            <person name="Oliveira D."/>
            <person name="Blanco L."/>
            <person name="Lima J."/>
            <person name="Costa F."/>
            <person name="Brenig B."/>
            <person name="Soares S."/>
            <person name="Ramos R."/>
            <person name="Goes-Neto A."/>
            <person name="Matiuzzi M."/>
            <person name="Azevedo V."/>
            <person name="Ristow P."/>
        </authorList>
    </citation>
    <scope>NUCLEOTIDE SEQUENCE</scope>
    <source>
        <strain evidence="1 4">VSF19</strain>
        <strain evidence="2">VSF20</strain>
    </source>
</reference>
<gene>
    <name evidence="1" type="ORF">ND861_15245</name>
    <name evidence="2" type="ORF">ND862_15910</name>
</gene>
<dbReference type="Proteomes" id="UP001208540">
    <property type="component" value="Unassembled WGS sequence"/>
</dbReference>
<dbReference type="RefSeq" id="WP_265352978.1">
    <property type="nucleotide sequence ID" value="NZ_JAMQPL010000008.1"/>
</dbReference>
<accession>A0AAW5VIP2</accession>
<proteinExistence type="predicted"/>
<evidence type="ECO:0000313" key="2">
    <source>
        <dbReference type="EMBL" id="MCW7531703.1"/>
    </source>
</evidence>
<dbReference type="Proteomes" id="UP001208912">
    <property type="component" value="Unassembled WGS sequence"/>
</dbReference>
<evidence type="ECO:0008006" key="5">
    <source>
        <dbReference type="Google" id="ProtNLM"/>
    </source>
</evidence>
<evidence type="ECO:0000313" key="4">
    <source>
        <dbReference type="Proteomes" id="UP001208912"/>
    </source>
</evidence>